<comment type="caution">
    <text evidence="2">The sequence shown here is derived from an EMBL/GenBank/DDBJ whole genome shotgun (WGS) entry which is preliminary data.</text>
</comment>
<dbReference type="InterPro" id="IPR029063">
    <property type="entry name" value="SAM-dependent_MTases_sf"/>
</dbReference>
<evidence type="ECO:0000313" key="2">
    <source>
        <dbReference type="EMBL" id="GLK11830.1"/>
    </source>
</evidence>
<dbReference type="Gene3D" id="2.20.25.570">
    <property type="match status" value="1"/>
</dbReference>
<sequence length="244" mass="27289">MSGYGDPAFFGDHYAHEYDERHPLDPGPAVEFLAGLVPEGGRVLELAIGTGRVAVPLARRGVAVEGIEGSAAMVERMRAKPGGEAIPTVVGDMADVEVTGPFQLAYLVYNTLFNLPSQERQIDCFRNVAKVLAPGGLFVIECFVQDLTEFDRHQLVATRALTEASVDMEFQTHDPVEQTVTYQRVTFDVRGTKLRPLRLRYCWPSELDLMARLAGMRLRERYDDWDRGPFTAASRQHVSVYERV</sequence>
<feature type="domain" description="Methyltransferase" evidence="1">
    <location>
        <begin position="43"/>
        <end position="136"/>
    </location>
</feature>
<proteinExistence type="predicted"/>
<dbReference type="Gene3D" id="3.40.50.150">
    <property type="entry name" value="Vaccinia Virus protein VP39"/>
    <property type="match status" value="1"/>
</dbReference>
<dbReference type="SUPFAM" id="SSF53335">
    <property type="entry name" value="S-adenosyl-L-methionine-dependent methyltransferases"/>
    <property type="match status" value="1"/>
</dbReference>
<dbReference type="Proteomes" id="UP001143474">
    <property type="component" value="Unassembled WGS sequence"/>
</dbReference>
<organism evidence="2 3">
    <name type="scientific">Streptosporangium carneum</name>
    <dbReference type="NCBI Taxonomy" id="47481"/>
    <lineage>
        <taxon>Bacteria</taxon>
        <taxon>Bacillati</taxon>
        <taxon>Actinomycetota</taxon>
        <taxon>Actinomycetes</taxon>
        <taxon>Streptosporangiales</taxon>
        <taxon>Streptosporangiaceae</taxon>
        <taxon>Streptosporangium</taxon>
    </lineage>
</organism>
<dbReference type="RefSeq" id="WP_271220184.1">
    <property type="nucleotide sequence ID" value="NZ_BAAAVD010000084.1"/>
</dbReference>
<gene>
    <name evidence="2" type="ORF">GCM10017600_52380</name>
</gene>
<protein>
    <submittedName>
        <fullName evidence="2">Methyltransferase</fullName>
    </submittedName>
</protein>
<reference evidence="2" key="1">
    <citation type="journal article" date="2014" name="Int. J. Syst. Evol. Microbiol.">
        <title>Complete genome sequence of Corynebacterium casei LMG S-19264T (=DSM 44701T), isolated from a smear-ripened cheese.</title>
        <authorList>
            <consortium name="US DOE Joint Genome Institute (JGI-PGF)"/>
            <person name="Walter F."/>
            <person name="Albersmeier A."/>
            <person name="Kalinowski J."/>
            <person name="Ruckert C."/>
        </authorList>
    </citation>
    <scope>NUCLEOTIDE SEQUENCE</scope>
    <source>
        <strain evidence="2">VKM Ac-2007</strain>
    </source>
</reference>
<accession>A0A9W6MF94</accession>
<dbReference type="EMBL" id="BSEV01000013">
    <property type="protein sequence ID" value="GLK11830.1"/>
    <property type="molecule type" value="Genomic_DNA"/>
</dbReference>
<evidence type="ECO:0000313" key="3">
    <source>
        <dbReference type="Proteomes" id="UP001143474"/>
    </source>
</evidence>
<dbReference type="GO" id="GO:0032259">
    <property type="term" value="P:methylation"/>
    <property type="evidence" value="ECO:0007669"/>
    <property type="project" value="UniProtKB-KW"/>
</dbReference>
<dbReference type="GO" id="GO:0008168">
    <property type="term" value="F:methyltransferase activity"/>
    <property type="evidence" value="ECO:0007669"/>
    <property type="project" value="UniProtKB-KW"/>
</dbReference>
<keyword evidence="2" id="KW-0808">Transferase</keyword>
<keyword evidence="3" id="KW-1185">Reference proteome</keyword>
<dbReference type="CDD" id="cd02440">
    <property type="entry name" value="AdoMet_MTases"/>
    <property type="match status" value="1"/>
</dbReference>
<dbReference type="InterPro" id="IPR041698">
    <property type="entry name" value="Methyltransf_25"/>
</dbReference>
<evidence type="ECO:0000259" key="1">
    <source>
        <dbReference type="Pfam" id="PF13649"/>
    </source>
</evidence>
<dbReference type="Pfam" id="PF13649">
    <property type="entry name" value="Methyltransf_25"/>
    <property type="match status" value="1"/>
</dbReference>
<dbReference type="AlphaFoldDB" id="A0A9W6MF94"/>
<keyword evidence="2" id="KW-0489">Methyltransferase</keyword>
<name>A0A9W6MF94_9ACTN</name>
<reference evidence="2" key="2">
    <citation type="submission" date="2023-01" db="EMBL/GenBank/DDBJ databases">
        <authorList>
            <person name="Sun Q."/>
            <person name="Evtushenko L."/>
        </authorList>
    </citation>
    <scope>NUCLEOTIDE SEQUENCE</scope>
    <source>
        <strain evidence="2">VKM Ac-2007</strain>
    </source>
</reference>